<dbReference type="InterPro" id="IPR005467">
    <property type="entry name" value="His_kinase_dom"/>
</dbReference>
<dbReference type="Gene3D" id="1.10.287.130">
    <property type="match status" value="1"/>
</dbReference>
<dbReference type="SUPFAM" id="SSF55874">
    <property type="entry name" value="ATPase domain of HSP90 chaperone/DNA topoisomerase II/histidine kinase"/>
    <property type="match status" value="1"/>
</dbReference>
<feature type="transmembrane region" description="Helical" evidence="7">
    <location>
        <begin position="67"/>
        <end position="86"/>
    </location>
</feature>
<dbReference type="RefSeq" id="WP_345097665.1">
    <property type="nucleotide sequence ID" value="NZ_BAABGS010000008.1"/>
</dbReference>
<dbReference type="PANTHER" id="PTHR43047">
    <property type="entry name" value="TWO-COMPONENT HISTIDINE PROTEIN KINASE"/>
    <property type="match status" value="1"/>
</dbReference>
<feature type="domain" description="Histidine kinase" evidence="8">
    <location>
        <begin position="344"/>
        <end position="561"/>
    </location>
</feature>
<gene>
    <name evidence="9" type="ORF">ACFSMZ_08950</name>
</gene>
<dbReference type="SMART" id="SM00388">
    <property type="entry name" value="HisKA"/>
    <property type="match status" value="1"/>
</dbReference>
<dbReference type="Proteomes" id="UP001597373">
    <property type="component" value="Unassembled WGS sequence"/>
</dbReference>
<evidence type="ECO:0000256" key="2">
    <source>
        <dbReference type="ARBA" id="ARBA00012438"/>
    </source>
</evidence>
<protein>
    <recommendedName>
        <fullName evidence="2">histidine kinase</fullName>
        <ecNumber evidence="2">2.7.13.3</ecNumber>
    </recommendedName>
</protein>
<proteinExistence type="predicted"/>
<keyword evidence="7" id="KW-0472">Membrane</keyword>
<dbReference type="Pfam" id="PF00512">
    <property type="entry name" value="HisKA"/>
    <property type="match status" value="1"/>
</dbReference>
<accession>A0ABW5DHA0</accession>
<dbReference type="PRINTS" id="PR00344">
    <property type="entry name" value="BCTRLSENSOR"/>
</dbReference>
<keyword evidence="6" id="KW-0175">Coiled coil</keyword>
<feature type="transmembrane region" description="Helical" evidence="7">
    <location>
        <begin position="93"/>
        <end position="112"/>
    </location>
</feature>
<dbReference type="InterPro" id="IPR004358">
    <property type="entry name" value="Sig_transdc_His_kin-like_C"/>
</dbReference>
<dbReference type="InterPro" id="IPR036890">
    <property type="entry name" value="HATPase_C_sf"/>
</dbReference>
<keyword evidence="3" id="KW-0597">Phosphoprotein</keyword>
<dbReference type="Gene3D" id="3.30.565.10">
    <property type="entry name" value="Histidine kinase-like ATPase, C-terminal domain"/>
    <property type="match status" value="1"/>
</dbReference>
<dbReference type="PANTHER" id="PTHR43047:SF72">
    <property type="entry name" value="OSMOSENSING HISTIDINE PROTEIN KINASE SLN1"/>
    <property type="match status" value="1"/>
</dbReference>
<dbReference type="Pfam" id="PF02518">
    <property type="entry name" value="HATPase_c"/>
    <property type="match status" value="1"/>
</dbReference>
<dbReference type="CDD" id="cd16922">
    <property type="entry name" value="HATPase_EvgS-ArcB-TorS-like"/>
    <property type="match status" value="1"/>
</dbReference>
<evidence type="ECO:0000256" key="3">
    <source>
        <dbReference type="ARBA" id="ARBA00022553"/>
    </source>
</evidence>
<keyword evidence="4" id="KW-0808">Transferase</keyword>
<reference evidence="10" key="1">
    <citation type="journal article" date="2019" name="Int. J. Syst. Evol. Microbiol.">
        <title>The Global Catalogue of Microorganisms (GCM) 10K type strain sequencing project: providing services to taxonomists for standard genome sequencing and annotation.</title>
        <authorList>
            <consortium name="The Broad Institute Genomics Platform"/>
            <consortium name="The Broad Institute Genome Sequencing Center for Infectious Disease"/>
            <person name="Wu L."/>
            <person name="Ma J."/>
        </authorList>
    </citation>
    <scope>NUCLEOTIDE SEQUENCE [LARGE SCALE GENOMIC DNA]</scope>
    <source>
        <strain evidence="10">KCTC 23707</strain>
    </source>
</reference>
<dbReference type="EMBL" id="JBHUIR010000029">
    <property type="protein sequence ID" value="MFD2259890.1"/>
    <property type="molecule type" value="Genomic_DNA"/>
</dbReference>
<evidence type="ECO:0000256" key="7">
    <source>
        <dbReference type="SAM" id="Phobius"/>
    </source>
</evidence>
<dbReference type="SMART" id="SM00387">
    <property type="entry name" value="HATPase_c"/>
    <property type="match status" value="1"/>
</dbReference>
<dbReference type="EC" id="2.7.13.3" evidence="2"/>
<evidence type="ECO:0000313" key="10">
    <source>
        <dbReference type="Proteomes" id="UP001597373"/>
    </source>
</evidence>
<dbReference type="InterPro" id="IPR003661">
    <property type="entry name" value="HisK_dim/P_dom"/>
</dbReference>
<dbReference type="SUPFAM" id="SSF47384">
    <property type="entry name" value="Homodimeric domain of signal transducing histidine kinase"/>
    <property type="match status" value="1"/>
</dbReference>
<keyword evidence="10" id="KW-1185">Reference proteome</keyword>
<keyword evidence="7" id="KW-1133">Transmembrane helix</keyword>
<comment type="caution">
    <text evidence="9">The sequence shown here is derived from an EMBL/GenBank/DDBJ whole genome shotgun (WGS) entry which is preliminary data.</text>
</comment>
<dbReference type="InterPro" id="IPR036097">
    <property type="entry name" value="HisK_dim/P_sf"/>
</dbReference>
<evidence type="ECO:0000259" key="8">
    <source>
        <dbReference type="PROSITE" id="PS50109"/>
    </source>
</evidence>
<dbReference type="PROSITE" id="PS50109">
    <property type="entry name" value="HIS_KIN"/>
    <property type="match status" value="1"/>
</dbReference>
<evidence type="ECO:0000256" key="4">
    <source>
        <dbReference type="ARBA" id="ARBA00022679"/>
    </source>
</evidence>
<dbReference type="InterPro" id="IPR003594">
    <property type="entry name" value="HATPase_dom"/>
</dbReference>
<comment type="catalytic activity">
    <reaction evidence="1">
        <text>ATP + protein L-histidine = ADP + protein N-phospho-L-histidine.</text>
        <dbReference type="EC" id="2.7.13.3"/>
    </reaction>
</comment>
<organism evidence="9 10">
    <name type="scientific">Chelativorans composti</name>
    <dbReference type="NCBI Taxonomy" id="768533"/>
    <lineage>
        <taxon>Bacteria</taxon>
        <taxon>Pseudomonadati</taxon>
        <taxon>Pseudomonadota</taxon>
        <taxon>Alphaproteobacteria</taxon>
        <taxon>Hyphomicrobiales</taxon>
        <taxon>Phyllobacteriaceae</taxon>
        <taxon>Chelativorans</taxon>
    </lineage>
</organism>
<feature type="transmembrane region" description="Helical" evidence="7">
    <location>
        <begin position="42"/>
        <end position="61"/>
    </location>
</feature>
<feature type="transmembrane region" description="Helical" evidence="7">
    <location>
        <begin position="170"/>
        <end position="189"/>
    </location>
</feature>
<dbReference type="GO" id="GO:0016301">
    <property type="term" value="F:kinase activity"/>
    <property type="evidence" value="ECO:0007669"/>
    <property type="project" value="UniProtKB-KW"/>
</dbReference>
<evidence type="ECO:0000313" key="9">
    <source>
        <dbReference type="EMBL" id="MFD2259890.1"/>
    </source>
</evidence>
<name>A0ABW5DHA0_9HYPH</name>
<feature type="coiled-coil region" evidence="6">
    <location>
        <begin position="310"/>
        <end position="337"/>
    </location>
</feature>
<keyword evidence="7" id="KW-0812">Transmembrane</keyword>
<sequence length="588" mass="62356">MSTHQSMLSERLEAAGAFCDRLLHPSVTEDAERGRQRRLLQVLLLAPGVILPGAVQILTQLHHSPHAIASVAAIFAVMMAPLLGLVATGRGRLMEAATLIAGTVAVAALVALGGGIGSAYTALLAALMIEPVWVARRRQAAVAGLGAAFVAGALAVLFSTALPLQAEPTAWSWLAPLAYGLFLVARLVAGGEARDEKPVSAGADAVVAATGSIILRLRANGDVCAATAQTRVAMGIEPEMLLGSGLFERVLVSDRVAYLSALADVRDGRSMRSVRLRVRVPGTYNSVPAAVYRSFVADMAADQDGEILMVLRDDEALARLEAEVVEARKEAREAVEMRDRLLASVSHELRTPLNAIAGFSDVLTNELFGPFANGKQREYVTLINEASCHLLNVVNTILDVSKIKAGTYVGDVEEFDLGEAARLSMAIVAREASSKPVRLELDVDQAIGTVRCDRRALQQILINLLSNAVKFTEEGYVRLTARKQGKRLFLTVADSGIGIEPQDLSRLGKPFTQIRNEHASKGTGLGLALVKGLVEACGGSLSIDSAPGVGTKVHVSLPVGETVVSVLERENGAKSSVEWNEIPLRKTA</sequence>
<keyword evidence="5 9" id="KW-0418">Kinase</keyword>
<evidence type="ECO:0000256" key="1">
    <source>
        <dbReference type="ARBA" id="ARBA00000085"/>
    </source>
</evidence>
<evidence type="ECO:0000256" key="6">
    <source>
        <dbReference type="SAM" id="Coils"/>
    </source>
</evidence>
<dbReference type="CDD" id="cd00082">
    <property type="entry name" value="HisKA"/>
    <property type="match status" value="1"/>
</dbReference>
<feature type="transmembrane region" description="Helical" evidence="7">
    <location>
        <begin position="142"/>
        <end position="164"/>
    </location>
</feature>
<evidence type="ECO:0000256" key="5">
    <source>
        <dbReference type="ARBA" id="ARBA00022777"/>
    </source>
</evidence>